<dbReference type="PANTHER" id="PTHR11360">
    <property type="entry name" value="MONOCARBOXYLATE TRANSPORTER"/>
    <property type="match status" value="1"/>
</dbReference>
<keyword evidence="6" id="KW-1185">Reference proteome</keyword>
<dbReference type="Pfam" id="PF07690">
    <property type="entry name" value="MFS_1"/>
    <property type="match status" value="1"/>
</dbReference>
<comment type="caution">
    <text evidence="5">The sequence shown here is derived from an EMBL/GenBank/DDBJ whole genome shotgun (WGS) entry which is preliminary data.</text>
</comment>
<dbReference type="Proteomes" id="UP000838160">
    <property type="component" value="Unassembled WGS sequence"/>
</dbReference>
<sequence length="409" mass="44883">MTFPIAIFAIAQTLLYACFYYIFPATLLEWEAMTSWNRIDITLAFTLSIAISGLCSPIAGHFIDKGKGPIVIAAGVMLGGCLLWCLQYDLSLTQFYLIWIGIGIAMSSCLYEPIFAYIIKYRGQKAKADITTITLVAGFASTLCFPTVRYLLTHYTLSHVMMVAAVLVIGLVLPFYCACRQLKNQSVETWEHHSTAQFSERKPSALSLINNRIFLLLAVSFALLGLAHTVVISHLLPLLDERELTLQSATLIASLIGPMQVFGRIVSIFADKVLNLVNLTLSCFIGINLALIALYFAGDNLALLVIFVMFQGGSYGVISIMKPLVIKHFMGKSNMGVISGMLALPYLLCSAIAPYLGSIIWQTGSYYAVILCMLLFSAIALACFTVLTGLSKRMDNDEATDHLDLVQKS</sequence>
<feature type="transmembrane region" description="Helical" evidence="4">
    <location>
        <begin position="276"/>
        <end position="297"/>
    </location>
</feature>
<dbReference type="Gene3D" id="1.20.1250.20">
    <property type="entry name" value="MFS general substrate transporter like domains"/>
    <property type="match status" value="1"/>
</dbReference>
<feature type="transmembrane region" description="Helical" evidence="4">
    <location>
        <begin position="130"/>
        <end position="152"/>
    </location>
</feature>
<feature type="transmembrane region" description="Helical" evidence="4">
    <location>
        <begin position="303"/>
        <end position="325"/>
    </location>
</feature>
<accession>A0ABN8DJB3</accession>
<feature type="transmembrane region" description="Helical" evidence="4">
    <location>
        <begin position="213"/>
        <end position="236"/>
    </location>
</feature>
<feature type="transmembrane region" description="Helical" evidence="4">
    <location>
        <begin position="366"/>
        <end position="387"/>
    </location>
</feature>
<proteinExistence type="predicted"/>
<feature type="transmembrane region" description="Helical" evidence="4">
    <location>
        <begin position="248"/>
        <end position="269"/>
    </location>
</feature>
<evidence type="ECO:0000313" key="6">
    <source>
        <dbReference type="Proteomes" id="UP000838160"/>
    </source>
</evidence>
<feature type="transmembrane region" description="Helical" evidence="4">
    <location>
        <begin position="5"/>
        <end position="23"/>
    </location>
</feature>
<dbReference type="InterPro" id="IPR036259">
    <property type="entry name" value="MFS_trans_sf"/>
</dbReference>
<dbReference type="RefSeq" id="WP_237484376.1">
    <property type="nucleotide sequence ID" value="NZ_CAKLCM010000002.1"/>
</dbReference>
<dbReference type="SUPFAM" id="SSF103473">
    <property type="entry name" value="MFS general substrate transporter"/>
    <property type="match status" value="1"/>
</dbReference>
<keyword evidence="1 4" id="KW-0812">Transmembrane</keyword>
<feature type="transmembrane region" description="Helical" evidence="4">
    <location>
        <begin position="96"/>
        <end position="118"/>
    </location>
</feature>
<gene>
    <name evidence="5" type="ORF">VHP8226_01416</name>
</gene>
<reference evidence="5" key="1">
    <citation type="submission" date="2021-12" db="EMBL/GenBank/DDBJ databases">
        <authorList>
            <person name="Rodrigo-Torres L."/>
            <person name="Arahal R. D."/>
            <person name="Lucena T."/>
        </authorList>
    </citation>
    <scope>NUCLEOTIDE SEQUENCE</scope>
    <source>
        <strain evidence="5">CECT 8226</strain>
    </source>
</reference>
<dbReference type="InterPro" id="IPR011701">
    <property type="entry name" value="MFS"/>
</dbReference>
<protein>
    <recommendedName>
        <fullName evidence="7">MFS transporter</fullName>
    </recommendedName>
</protein>
<organism evidence="5 6">
    <name type="scientific">Vibrio hippocampi</name>
    <dbReference type="NCBI Taxonomy" id="654686"/>
    <lineage>
        <taxon>Bacteria</taxon>
        <taxon>Pseudomonadati</taxon>
        <taxon>Pseudomonadota</taxon>
        <taxon>Gammaproteobacteria</taxon>
        <taxon>Vibrionales</taxon>
        <taxon>Vibrionaceae</taxon>
        <taxon>Vibrio</taxon>
    </lineage>
</organism>
<feature type="transmembrane region" description="Helical" evidence="4">
    <location>
        <begin position="43"/>
        <end position="63"/>
    </location>
</feature>
<evidence type="ECO:0000256" key="4">
    <source>
        <dbReference type="SAM" id="Phobius"/>
    </source>
</evidence>
<dbReference type="EMBL" id="CAKLCM010000002">
    <property type="protein sequence ID" value="CAH0525934.1"/>
    <property type="molecule type" value="Genomic_DNA"/>
</dbReference>
<feature type="transmembrane region" description="Helical" evidence="4">
    <location>
        <begin position="158"/>
        <end position="179"/>
    </location>
</feature>
<evidence type="ECO:0000256" key="2">
    <source>
        <dbReference type="ARBA" id="ARBA00022989"/>
    </source>
</evidence>
<evidence type="ECO:0008006" key="7">
    <source>
        <dbReference type="Google" id="ProtNLM"/>
    </source>
</evidence>
<dbReference type="InterPro" id="IPR050327">
    <property type="entry name" value="Proton-linked_MCT"/>
</dbReference>
<keyword evidence="3 4" id="KW-0472">Membrane</keyword>
<dbReference type="PANTHER" id="PTHR11360:SF284">
    <property type="entry name" value="EG:103B4.3 PROTEIN-RELATED"/>
    <property type="match status" value="1"/>
</dbReference>
<keyword evidence="2 4" id="KW-1133">Transmembrane helix</keyword>
<evidence type="ECO:0000256" key="1">
    <source>
        <dbReference type="ARBA" id="ARBA00022692"/>
    </source>
</evidence>
<evidence type="ECO:0000256" key="3">
    <source>
        <dbReference type="ARBA" id="ARBA00023136"/>
    </source>
</evidence>
<name>A0ABN8DJB3_9VIBR</name>
<feature type="transmembrane region" description="Helical" evidence="4">
    <location>
        <begin position="70"/>
        <end position="90"/>
    </location>
</feature>
<feature type="transmembrane region" description="Helical" evidence="4">
    <location>
        <begin position="337"/>
        <end position="360"/>
    </location>
</feature>
<evidence type="ECO:0000313" key="5">
    <source>
        <dbReference type="EMBL" id="CAH0525934.1"/>
    </source>
</evidence>